<keyword evidence="2" id="KW-0238">DNA-binding</keyword>
<dbReference type="SUPFAM" id="SSF46955">
    <property type="entry name" value="Putative DNA-binding domain"/>
    <property type="match status" value="1"/>
</dbReference>
<dbReference type="Pfam" id="PF12728">
    <property type="entry name" value="HTH_17"/>
    <property type="match status" value="1"/>
</dbReference>
<dbReference type="AlphaFoldDB" id="A0A1H1TB74"/>
<dbReference type="OrthoDB" id="194758at2"/>
<gene>
    <name evidence="2" type="ORF">SAMN04489717_3132</name>
</gene>
<dbReference type="InterPro" id="IPR009061">
    <property type="entry name" value="DNA-bd_dom_put_sf"/>
</dbReference>
<sequence>MNGVRPERLWSVHDVSEFLGIPVATLYRWRCNGSGPKSVRIGKHLRYDPAEVYAWVREQQAA</sequence>
<proteinExistence type="predicted"/>
<dbReference type="InterPro" id="IPR041657">
    <property type="entry name" value="HTH_17"/>
</dbReference>
<evidence type="ECO:0000259" key="1">
    <source>
        <dbReference type="Pfam" id="PF12728"/>
    </source>
</evidence>
<protein>
    <submittedName>
        <fullName evidence="2">Predicted DNA-binding transcriptional regulator AlpA</fullName>
    </submittedName>
</protein>
<evidence type="ECO:0000313" key="2">
    <source>
        <dbReference type="EMBL" id="SDS57517.1"/>
    </source>
</evidence>
<reference evidence="2 3" key="1">
    <citation type="submission" date="2016-10" db="EMBL/GenBank/DDBJ databases">
        <authorList>
            <person name="de Groot N.N."/>
        </authorList>
    </citation>
    <scope>NUCLEOTIDE SEQUENCE [LARGE SCALE GENOMIC DNA]</scope>
    <source>
        <strain evidence="2 3">DSM 22024</strain>
    </source>
</reference>
<keyword evidence="3" id="KW-1185">Reference proteome</keyword>
<dbReference type="RefSeq" id="WP_092654402.1">
    <property type="nucleotide sequence ID" value="NZ_LT629732.1"/>
</dbReference>
<dbReference type="InterPro" id="IPR036388">
    <property type="entry name" value="WH-like_DNA-bd_sf"/>
</dbReference>
<dbReference type="Gene3D" id="1.10.10.10">
    <property type="entry name" value="Winged helix-like DNA-binding domain superfamily/Winged helix DNA-binding domain"/>
    <property type="match status" value="1"/>
</dbReference>
<organism evidence="2 3">
    <name type="scientific">Actinopolymorpha singaporensis</name>
    <dbReference type="NCBI Taxonomy" id="117157"/>
    <lineage>
        <taxon>Bacteria</taxon>
        <taxon>Bacillati</taxon>
        <taxon>Actinomycetota</taxon>
        <taxon>Actinomycetes</taxon>
        <taxon>Propionibacteriales</taxon>
        <taxon>Actinopolymorphaceae</taxon>
        <taxon>Actinopolymorpha</taxon>
    </lineage>
</organism>
<dbReference type="STRING" id="117157.SAMN04489717_3132"/>
<dbReference type="GO" id="GO:0003677">
    <property type="term" value="F:DNA binding"/>
    <property type="evidence" value="ECO:0007669"/>
    <property type="project" value="UniProtKB-KW"/>
</dbReference>
<dbReference type="EMBL" id="LT629732">
    <property type="protein sequence ID" value="SDS57517.1"/>
    <property type="molecule type" value="Genomic_DNA"/>
</dbReference>
<dbReference type="Proteomes" id="UP000198983">
    <property type="component" value="Chromosome I"/>
</dbReference>
<accession>A0A1H1TB74</accession>
<feature type="domain" description="Helix-turn-helix" evidence="1">
    <location>
        <begin position="12"/>
        <end position="59"/>
    </location>
</feature>
<evidence type="ECO:0000313" key="3">
    <source>
        <dbReference type="Proteomes" id="UP000198983"/>
    </source>
</evidence>
<name>A0A1H1TB74_9ACTN</name>